<dbReference type="Gene3D" id="3.50.50.60">
    <property type="entry name" value="FAD/NAD(P)-binding domain"/>
    <property type="match status" value="1"/>
</dbReference>
<dbReference type="RefSeq" id="WP_073338681.1">
    <property type="nucleotide sequence ID" value="NZ_FQXM01000012.1"/>
</dbReference>
<reference evidence="6 7" key="1">
    <citation type="submission" date="2016-11" db="EMBL/GenBank/DDBJ databases">
        <authorList>
            <person name="Jaros S."/>
            <person name="Januszkiewicz K."/>
            <person name="Wedrychowicz H."/>
        </authorList>
    </citation>
    <scope>NUCLEOTIDE SEQUENCE [LARGE SCALE GENOMIC DNA]</scope>
    <source>
        <strain evidence="6 7">DSM 8605</strain>
    </source>
</reference>
<dbReference type="PRINTS" id="PR00411">
    <property type="entry name" value="PNDRDTASEI"/>
</dbReference>
<keyword evidence="3" id="KW-0274">FAD</keyword>
<evidence type="ECO:0000259" key="4">
    <source>
        <dbReference type="Pfam" id="PF03486"/>
    </source>
</evidence>
<evidence type="ECO:0000259" key="5">
    <source>
        <dbReference type="Pfam" id="PF22780"/>
    </source>
</evidence>
<dbReference type="PRINTS" id="PR00368">
    <property type="entry name" value="FADPNR"/>
</dbReference>
<dbReference type="Pfam" id="PF22780">
    <property type="entry name" value="HI0933_like_1st"/>
    <property type="match status" value="1"/>
</dbReference>
<name>A0A1M5VPU5_9CLOT</name>
<dbReference type="STRING" id="1121316.SAMN02745207_02421"/>
<evidence type="ECO:0000256" key="3">
    <source>
        <dbReference type="ARBA" id="ARBA00022827"/>
    </source>
</evidence>
<keyword evidence="2" id="KW-0285">Flavoprotein</keyword>
<evidence type="ECO:0000313" key="7">
    <source>
        <dbReference type="Proteomes" id="UP000184447"/>
    </source>
</evidence>
<accession>A0A1M5VPU5</accession>
<protein>
    <recommendedName>
        <fullName evidence="8">Flavoprotein, HI0933 family</fullName>
    </recommendedName>
</protein>
<dbReference type="SUPFAM" id="SSF51905">
    <property type="entry name" value="FAD/NAD(P)-binding domain"/>
    <property type="match status" value="1"/>
</dbReference>
<dbReference type="InterPro" id="IPR023166">
    <property type="entry name" value="BaiN-like_dom_sf"/>
</dbReference>
<dbReference type="SUPFAM" id="SSF160996">
    <property type="entry name" value="HI0933 insert domain-like"/>
    <property type="match status" value="1"/>
</dbReference>
<gene>
    <name evidence="6" type="ORF">SAMN02745207_02421</name>
</gene>
<dbReference type="Proteomes" id="UP000184447">
    <property type="component" value="Unassembled WGS sequence"/>
</dbReference>
<dbReference type="InterPro" id="IPR036188">
    <property type="entry name" value="FAD/NAD-bd_sf"/>
</dbReference>
<dbReference type="NCBIfam" id="TIGR00275">
    <property type="entry name" value="aminoacetone oxidase family FAD-binding enzyme"/>
    <property type="match status" value="1"/>
</dbReference>
<organism evidence="6 7">
    <name type="scientific">Clostridium grantii DSM 8605</name>
    <dbReference type="NCBI Taxonomy" id="1121316"/>
    <lineage>
        <taxon>Bacteria</taxon>
        <taxon>Bacillati</taxon>
        <taxon>Bacillota</taxon>
        <taxon>Clostridia</taxon>
        <taxon>Eubacteriales</taxon>
        <taxon>Clostridiaceae</taxon>
        <taxon>Clostridium</taxon>
    </lineage>
</organism>
<evidence type="ECO:0000256" key="2">
    <source>
        <dbReference type="ARBA" id="ARBA00022630"/>
    </source>
</evidence>
<dbReference type="Pfam" id="PF03486">
    <property type="entry name" value="HI0933_like"/>
    <property type="match status" value="1"/>
</dbReference>
<evidence type="ECO:0008006" key="8">
    <source>
        <dbReference type="Google" id="ProtNLM"/>
    </source>
</evidence>
<proteinExistence type="predicted"/>
<dbReference type="PANTHER" id="PTHR42887:SF2">
    <property type="entry name" value="OS12G0638800 PROTEIN"/>
    <property type="match status" value="1"/>
</dbReference>
<feature type="domain" description="RsdA/BaiN/AoA(So)-like Rossmann fold-like" evidence="4">
    <location>
        <begin position="3"/>
        <end position="406"/>
    </location>
</feature>
<sequence>MNKIIIIGGGPSGMMAAIKASENKNNSVTIIESNEKLGKKLFITGKGRCNLTNDKDISEFFEFIPGNPYFLYSSLYSFTNKDLMDFFVSKGIPLKVERGGRVFPESDKSSDILKILQKEIKNNDINVMLNSKVDKLIVKNNRVHKVLLTNGNEVKGDKFLIATGGRSYSQTGSTGDGYKWAKQCGHNLENIVPSLIPIELEDQWVKNLQGLSLKNVDFTVVDKKTNKKVFAEFGEMLFTHYGVSGPIVLKASRFINDKSSYKCIINLKPYYTEKELDNKLVDIFSQYLNKDFKNSLNDLLPSKIINTIIELSRIDATKKVNSITKEERANLVNILQNLEMNVKKLRPIDEAIITRGGVSTKEIDPSTMQSKLVENLYFAGEIIDVDAFTGGFNLQIAFSTGYIAGTNLD</sequence>
<keyword evidence="7" id="KW-1185">Reference proteome</keyword>
<dbReference type="InterPro" id="IPR057661">
    <property type="entry name" value="RsdA/BaiN/AoA(So)_Rossmann"/>
</dbReference>
<dbReference type="AlphaFoldDB" id="A0A1M5VPU5"/>
<feature type="domain" description="RsdA/BaiN/AoA(So)-like insert" evidence="5">
    <location>
        <begin position="192"/>
        <end position="353"/>
    </location>
</feature>
<dbReference type="InterPro" id="IPR004792">
    <property type="entry name" value="BaiN-like"/>
</dbReference>
<dbReference type="InterPro" id="IPR055178">
    <property type="entry name" value="RsdA/BaiN/AoA(So)-like_dom"/>
</dbReference>
<dbReference type="Gene3D" id="1.10.8.260">
    <property type="entry name" value="HI0933 insert domain-like"/>
    <property type="match status" value="1"/>
</dbReference>
<evidence type="ECO:0000313" key="6">
    <source>
        <dbReference type="EMBL" id="SHH77210.1"/>
    </source>
</evidence>
<evidence type="ECO:0000256" key="1">
    <source>
        <dbReference type="ARBA" id="ARBA00001974"/>
    </source>
</evidence>
<dbReference type="OrthoDB" id="9773233at2"/>
<comment type="cofactor">
    <cofactor evidence="1">
        <name>FAD</name>
        <dbReference type="ChEBI" id="CHEBI:57692"/>
    </cofactor>
</comment>
<dbReference type="PANTHER" id="PTHR42887">
    <property type="entry name" value="OS12G0638800 PROTEIN"/>
    <property type="match status" value="1"/>
</dbReference>
<dbReference type="Gene3D" id="2.40.30.10">
    <property type="entry name" value="Translation factors"/>
    <property type="match status" value="1"/>
</dbReference>
<dbReference type="EMBL" id="FQXM01000012">
    <property type="protein sequence ID" value="SHH77210.1"/>
    <property type="molecule type" value="Genomic_DNA"/>
</dbReference>